<dbReference type="InterPro" id="IPR012854">
    <property type="entry name" value="Cu_amine_oxidase-like_N"/>
</dbReference>
<evidence type="ECO:0000256" key="1">
    <source>
        <dbReference type="SAM" id="SignalP"/>
    </source>
</evidence>
<evidence type="ECO:0000313" key="3">
    <source>
        <dbReference type="EMBL" id="MFB9325833.1"/>
    </source>
</evidence>
<dbReference type="EMBL" id="JBHMDO010000015">
    <property type="protein sequence ID" value="MFB9325833.1"/>
    <property type="molecule type" value="Genomic_DNA"/>
</dbReference>
<dbReference type="Gene3D" id="3.10.450.50">
    <property type="match status" value="1"/>
</dbReference>
<evidence type="ECO:0000259" key="2">
    <source>
        <dbReference type="Pfam" id="PF07833"/>
    </source>
</evidence>
<feature type="domain" description="Copper amine oxidase-like N-terminal" evidence="2">
    <location>
        <begin position="41"/>
        <end position="146"/>
    </location>
</feature>
<keyword evidence="1" id="KW-0732">Signal</keyword>
<dbReference type="Proteomes" id="UP001589747">
    <property type="component" value="Unassembled WGS sequence"/>
</dbReference>
<name>A0ABV5KNL6_9BACL</name>
<proteinExistence type="predicted"/>
<dbReference type="RefSeq" id="WP_377492416.1">
    <property type="nucleotide sequence ID" value="NZ_JBHMDO010000015.1"/>
</dbReference>
<feature type="chain" id="PRO_5046201130" evidence="1">
    <location>
        <begin position="29"/>
        <end position="404"/>
    </location>
</feature>
<dbReference type="InterPro" id="IPR032710">
    <property type="entry name" value="NTF2-like_dom_sf"/>
</dbReference>
<feature type="signal peptide" evidence="1">
    <location>
        <begin position="1"/>
        <end position="28"/>
    </location>
</feature>
<gene>
    <name evidence="3" type="ORF">ACFFSY_07820</name>
</gene>
<protein>
    <submittedName>
        <fullName evidence="3">Stalk domain-containing protein</fullName>
    </submittedName>
</protein>
<dbReference type="InterPro" id="IPR036582">
    <property type="entry name" value="Mao_N_sf"/>
</dbReference>
<keyword evidence="4" id="KW-1185">Reference proteome</keyword>
<evidence type="ECO:0000313" key="4">
    <source>
        <dbReference type="Proteomes" id="UP001589747"/>
    </source>
</evidence>
<dbReference type="SUPFAM" id="SSF54427">
    <property type="entry name" value="NTF2-like"/>
    <property type="match status" value="1"/>
</dbReference>
<reference evidence="3 4" key="1">
    <citation type="submission" date="2024-09" db="EMBL/GenBank/DDBJ databases">
        <authorList>
            <person name="Sun Q."/>
            <person name="Mori K."/>
        </authorList>
    </citation>
    <scope>NUCLEOTIDE SEQUENCE [LARGE SCALE GENOMIC DNA]</scope>
    <source>
        <strain evidence="3 4">TISTR 2452</strain>
    </source>
</reference>
<dbReference type="Gene3D" id="3.30.457.10">
    <property type="entry name" value="Copper amine oxidase-like, N-terminal domain"/>
    <property type="match status" value="1"/>
</dbReference>
<dbReference type="SUPFAM" id="SSF55383">
    <property type="entry name" value="Copper amine oxidase, domain N"/>
    <property type="match status" value="1"/>
</dbReference>
<accession>A0ABV5KNL6</accession>
<organism evidence="3 4">
    <name type="scientific">Paenibacillus aurantiacus</name>
    <dbReference type="NCBI Taxonomy" id="1936118"/>
    <lineage>
        <taxon>Bacteria</taxon>
        <taxon>Bacillati</taxon>
        <taxon>Bacillota</taxon>
        <taxon>Bacilli</taxon>
        <taxon>Bacillales</taxon>
        <taxon>Paenibacillaceae</taxon>
        <taxon>Paenibacillus</taxon>
    </lineage>
</organism>
<sequence>MKSSLMKRSSALLVGAALTLSFAQPGMAAQTTAQKPIKVVLAGEELTMKVAPVVQSNTVYVEFRTLFQALGYEVGYDAKTKKIVGESDSARIQMQIGTTNTLVNGKAPQTAVKPIAVNGSTLVPLRFIGEASGLDVTWNNKTRVVELNYPVPTETEYAALTELLGKLETATSNEDKAGYLALFAANSPQLAELKAQFEADAGKDEVRTDTVFDDIELLAFDRKTAVLSVEATTTKEAGEKRFYLDENNLLTITAVKQADGSWKISDLTVDDTTYPGAEDAVKQKPAVPDADKAAILAVLEANVKALNDENVEALAATYDLTTDEKAGFIDYYKDFFADYDDTFSHDAINIFVYEEGVAHVSFIEHEQGEDAHYSTHYIYTIEKSADGKWLINPDVKIINSEEQE</sequence>
<comment type="caution">
    <text evidence="3">The sequence shown here is derived from an EMBL/GenBank/DDBJ whole genome shotgun (WGS) entry which is preliminary data.</text>
</comment>
<dbReference type="Pfam" id="PF07833">
    <property type="entry name" value="Cu_amine_oxidN1"/>
    <property type="match status" value="1"/>
</dbReference>